<evidence type="ECO:0000313" key="7">
    <source>
        <dbReference type="Proteomes" id="UP000250235"/>
    </source>
</evidence>
<organism evidence="6 7">
    <name type="scientific">Dorcoceras hygrometricum</name>
    <dbReference type="NCBI Taxonomy" id="472368"/>
    <lineage>
        <taxon>Eukaryota</taxon>
        <taxon>Viridiplantae</taxon>
        <taxon>Streptophyta</taxon>
        <taxon>Embryophyta</taxon>
        <taxon>Tracheophyta</taxon>
        <taxon>Spermatophyta</taxon>
        <taxon>Magnoliopsida</taxon>
        <taxon>eudicotyledons</taxon>
        <taxon>Gunneridae</taxon>
        <taxon>Pentapetalae</taxon>
        <taxon>asterids</taxon>
        <taxon>lamiids</taxon>
        <taxon>Lamiales</taxon>
        <taxon>Gesneriaceae</taxon>
        <taxon>Didymocarpoideae</taxon>
        <taxon>Trichosporeae</taxon>
        <taxon>Loxocarpinae</taxon>
        <taxon>Dorcoceras</taxon>
    </lineage>
</organism>
<dbReference type="InterPro" id="IPR033133">
    <property type="entry name" value="PUM-HD"/>
</dbReference>
<dbReference type="EMBL" id="KQ989519">
    <property type="protein sequence ID" value="KZV54546.1"/>
    <property type="molecule type" value="Genomic_DNA"/>
</dbReference>
<sequence>MDDREIEILLSEVMEFLFELMKNQFGSQFFEKLFVFCNEEQRTRIILALTKFPFKLINVCVNSNGAKAMSTLLEKLTTPQQISLVMSALSPAAIALANDSSGQHVIIYCVKHFSGEYNEHLLNEIADNCLKLATNRSGCCVLQSCVENHHGEARDRLLREIIANAVHLAGDPFGNYVVQHLLGMRIPEVAENLYKRFQGYFASLSCNKYASNVVEKILFHSGEVLAASITMELLTSPYATKLLVDPFGNFVIQSALKNSKIKLEMKDVASSNQRIEPSVTNRQIAYFWNQRRLVEEDHLYAALKAAARIRSRHLTYEAYQQFEESLEEKREDKRDTKIRGVGIKDWWTRSKYAYLNEPVTENPRFIRSSTTYLPQFLHPNNSATT</sequence>
<evidence type="ECO:0000259" key="5">
    <source>
        <dbReference type="PROSITE" id="PS50303"/>
    </source>
</evidence>
<feature type="repeat" description="Pumilio" evidence="4">
    <location>
        <begin position="232"/>
        <end position="270"/>
    </location>
</feature>
<feature type="repeat" description="Pumilio" evidence="4">
    <location>
        <begin position="124"/>
        <end position="159"/>
    </location>
</feature>
<dbReference type="PROSITE" id="PS50303">
    <property type="entry name" value="PUM_HD"/>
    <property type="match status" value="1"/>
</dbReference>
<dbReference type="SMART" id="SM00025">
    <property type="entry name" value="Pumilio"/>
    <property type="match status" value="7"/>
</dbReference>
<dbReference type="InterPro" id="IPR001313">
    <property type="entry name" value="Pumilio_RNA-bd_rpt"/>
</dbReference>
<feature type="repeat" description="Pumilio" evidence="4">
    <location>
        <begin position="12"/>
        <end position="48"/>
    </location>
</feature>
<evidence type="ECO:0000256" key="1">
    <source>
        <dbReference type="ARBA" id="ARBA00022737"/>
    </source>
</evidence>
<keyword evidence="3" id="KW-0694">RNA-binding</keyword>
<keyword evidence="7" id="KW-1185">Reference proteome</keyword>
<feature type="domain" description="PUM-HD" evidence="5">
    <location>
        <begin position="1"/>
        <end position="301"/>
    </location>
</feature>
<dbReference type="PROSITE" id="PS50302">
    <property type="entry name" value="PUM"/>
    <property type="match status" value="4"/>
</dbReference>
<dbReference type="InterPro" id="IPR016024">
    <property type="entry name" value="ARM-type_fold"/>
</dbReference>
<dbReference type="PANTHER" id="PTHR12537">
    <property type="entry name" value="RNA BINDING PROTEIN PUMILIO-RELATED"/>
    <property type="match status" value="1"/>
</dbReference>
<dbReference type="GO" id="GO:0005737">
    <property type="term" value="C:cytoplasm"/>
    <property type="evidence" value="ECO:0007669"/>
    <property type="project" value="TreeGrafter"/>
</dbReference>
<reference evidence="6 7" key="1">
    <citation type="journal article" date="2015" name="Proc. Natl. Acad. Sci. U.S.A.">
        <title>The resurrection genome of Boea hygrometrica: A blueprint for survival of dehydration.</title>
        <authorList>
            <person name="Xiao L."/>
            <person name="Yang G."/>
            <person name="Zhang L."/>
            <person name="Yang X."/>
            <person name="Zhao S."/>
            <person name="Ji Z."/>
            <person name="Zhou Q."/>
            <person name="Hu M."/>
            <person name="Wang Y."/>
            <person name="Chen M."/>
            <person name="Xu Y."/>
            <person name="Jin H."/>
            <person name="Xiao X."/>
            <person name="Hu G."/>
            <person name="Bao F."/>
            <person name="Hu Y."/>
            <person name="Wan P."/>
            <person name="Li L."/>
            <person name="Deng X."/>
            <person name="Kuang T."/>
            <person name="Xiang C."/>
            <person name="Zhu J.K."/>
            <person name="Oliver M.J."/>
            <person name="He Y."/>
        </authorList>
    </citation>
    <scope>NUCLEOTIDE SEQUENCE [LARGE SCALE GENOMIC DNA]</scope>
    <source>
        <strain evidence="7">cv. XS01</strain>
    </source>
</reference>
<evidence type="ECO:0000256" key="2">
    <source>
        <dbReference type="ARBA" id="ARBA00022845"/>
    </source>
</evidence>
<evidence type="ECO:0000313" key="6">
    <source>
        <dbReference type="EMBL" id="KZV54546.1"/>
    </source>
</evidence>
<proteinExistence type="predicted"/>
<dbReference type="SUPFAM" id="SSF48371">
    <property type="entry name" value="ARM repeat"/>
    <property type="match status" value="1"/>
</dbReference>
<dbReference type="Gene3D" id="1.25.10.10">
    <property type="entry name" value="Leucine-rich Repeat Variant"/>
    <property type="match status" value="1"/>
</dbReference>
<dbReference type="GO" id="GO:0006417">
    <property type="term" value="P:regulation of translation"/>
    <property type="evidence" value="ECO:0007669"/>
    <property type="project" value="UniProtKB-KW"/>
</dbReference>
<feature type="repeat" description="Pumilio" evidence="4">
    <location>
        <begin position="160"/>
        <end position="195"/>
    </location>
</feature>
<dbReference type="Proteomes" id="UP000250235">
    <property type="component" value="Unassembled WGS sequence"/>
</dbReference>
<keyword evidence="1" id="KW-0677">Repeat</keyword>
<dbReference type="InterPro" id="IPR011989">
    <property type="entry name" value="ARM-like"/>
</dbReference>
<evidence type="ECO:0000256" key="4">
    <source>
        <dbReference type="PROSITE-ProRule" id="PRU00317"/>
    </source>
</evidence>
<dbReference type="GO" id="GO:0003729">
    <property type="term" value="F:mRNA binding"/>
    <property type="evidence" value="ECO:0007669"/>
    <property type="project" value="TreeGrafter"/>
</dbReference>
<dbReference type="AlphaFoldDB" id="A0A2Z7DBB6"/>
<accession>A0A2Z7DBB6</accession>
<dbReference type="OrthoDB" id="668540at2759"/>
<keyword evidence="2" id="KW-0810">Translation regulation</keyword>
<protein>
    <submittedName>
        <fullName evidence="6">Pumilio8, chloroplastic</fullName>
    </submittedName>
</protein>
<gene>
    <name evidence="6" type="ORF">F511_01344</name>
</gene>
<dbReference type="Pfam" id="PF00806">
    <property type="entry name" value="PUF"/>
    <property type="match status" value="6"/>
</dbReference>
<name>A0A2Z7DBB6_9LAMI</name>
<dbReference type="PANTHER" id="PTHR12537:SF63">
    <property type="entry name" value="PUMILIO HOMOLOG 15"/>
    <property type="match status" value="1"/>
</dbReference>
<evidence type="ECO:0000256" key="3">
    <source>
        <dbReference type="ARBA" id="ARBA00022884"/>
    </source>
</evidence>